<evidence type="ECO:0000313" key="3">
    <source>
        <dbReference type="Proteomes" id="UP001221413"/>
    </source>
</evidence>
<name>A0AAD6IUD9_DREDA</name>
<protein>
    <submittedName>
        <fullName evidence="2">Uncharacterized protein</fullName>
    </submittedName>
</protein>
<sequence length="126" mass="14075">MSSPLEDQTEEITAGMAKIKTSEPEKKTKPKSATGPAHCELCLRDPLALPADRLQTYSAAQELAAHKLTHNRQSVLVRAIRRWPGSVDGFTCPICPFHGLIADGYRGLWAHVIVDHPDYFKKKLWL</sequence>
<evidence type="ECO:0000256" key="1">
    <source>
        <dbReference type="SAM" id="MobiDB-lite"/>
    </source>
</evidence>
<keyword evidence="3" id="KW-1185">Reference proteome</keyword>
<evidence type="ECO:0000313" key="2">
    <source>
        <dbReference type="EMBL" id="KAJ6258527.1"/>
    </source>
</evidence>
<proteinExistence type="predicted"/>
<gene>
    <name evidence="2" type="ORF">Dda_6571</name>
</gene>
<comment type="caution">
    <text evidence="2">The sequence shown here is derived from an EMBL/GenBank/DDBJ whole genome shotgun (WGS) entry which is preliminary data.</text>
</comment>
<feature type="region of interest" description="Disordered" evidence="1">
    <location>
        <begin position="1"/>
        <end position="36"/>
    </location>
</feature>
<dbReference type="EMBL" id="JAQGDS010000008">
    <property type="protein sequence ID" value="KAJ6258527.1"/>
    <property type="molecule type" value="Genomic_DNA"/>
</dbReference>
<dbReference type="Proteomes" id="UP001221413">
    <property type="component" value="Unassembled WGS sequence"/>
</dbReference>
<accession>A0AAD6IUD9</accession>
<reference evidence="2" key="1">
    <citation type="submission" date="2023-01" db="EMBL/GenBank/DDBJ databases">
        <title>The chitinases involved in constricting ring structure development in the nematode-trapping fungus Drechslerella dactyloides.</title>
        <authorList>
            <person name="Wang R."/>
            <person name="Zhang L."/>
            <person name="Tang P."/>
            <person name="Li S."/>
            <person name="Liang L."/>
        </authorList>
    </citation>
    <scope>NUCLEOTIDE SEQUENCE</scope>
    <source>
        <strain evidence="2">YMF1.00031</strain>
    </source>
</reference>
<dbReference type="AlphaFoldDB" id="A0AAD6IUD9"/>
<organism evidence="2 3">
    <name type="scientific">Drechslerella dactyloides</name>
    <name type="common">Nematode-trapping fungus</name>
    <name type="synonym">Arthrobotrys dactyloides</name>
    <dbReference type="NCBI Taxonomy" id="74499"/>
    <lineage>
        <taxon>Eukaryota</taxon>
        <taxon>Fungi</taxon>
        <taxon>Dikarya</taxon>
        <taxon>Ascomycota</taxon>
        <taxon>Pezizomycotina</taxon>
        <taxon>Orbiliomycetes</taxon>
        <taxon>Orbiliales</taxon>
        <taxon>Orbiliaceae</taxon>
        <taxon>Drechslerella</taxon>
    </lineage>
</organism>